<dbReference type="Proteomes" id="UP000644020">
    <property type="component" value="Unassembled WGS sequence"/>
</dbReference>
<gene>
    <name evidence="2" type="ORF">GCM10010305_35250</name>
</gene>
<sequence>MAAPQRKPEGNERTAVSGRVSDAVIGERSQRGVRAGASGSGACGGTGRPGGKGGAEKGGEWGRAGPVSS</sequence>
<accession>A0A918T2Y9</accession>
<dbReference type="AlphaFoldDB" id="A0A918T2Y9"/>
<evidence type="ECO:0000313" key="3">
    <source>
        <dbReference type="Proteomes" id="UP000644020"/>
    </source>
</evidence>
<dbReference type="EMBL" id="BMUL01000008">
    <property type="protein sequence ID" value="GHA88581.1"/>
    <property type="molecule type" value="Genomic_DNA"/>
</dbReference>
<reference evidence="2" key="1">
    <citation type="journal article" date="2014" name="Int. J. Syst. Evol. Microbiol.">
        <title>Complete genome sequence of Corynebacterium casei LMG S-19264T (=DSM 44701T), isolated from a smear-ripened cheese.</title>
        <authorList>
            <consortium name="US DOE Joint Genome Institute (JGI-PGF)"/>
            <person name="Walter F."/>
            <person name="Albersmeier A."/>
            <person name="Kalinowski J."/>
            <person name="Ruckert C."/>
        </authorList>
    </citation>
    <scope>NUCLEOTIDE SEQUENCE</scope>
    <source>
        <strain evidence="2">JCM 4518</strain>
    </source>
</reference>
<feature type="compositionally biased region" description="Basic and acidic residues" evidence="1">
    <location>
        <begin position="1"/>
        <end position="12"/>
    </location>
</feature>
<evidence type="ECO:0000313" key="2">
    <source>
        <dbReference type="EMBL" id="GHA88581.1"/>
    </source>
</evidence>
<comment type="caution">
    <text evidence="2">The sequence shown here is derived from an EMBL/GenBank/DDBJ whole genome shotgun (WGS) entry which is preliminary data.</text>
</comment>
<reference evidence="2" key="2">
    <citation type="submission" date="2020-09" db="EMBL/GenBank/DDBJ databases">
        <authorList>
            <person name="Sun Q."/>
            <person name="Ohkuma M."/>
        </authorList>
    </citation>
    <scope>NUCLEOTIDE SEQUENCE</scope>
    <source>
        <strain evidence="2">JCM 4518</strain>
    </source>
</reference>
<organism evidence="2 3">
    <name type="scientific">Streptomyces termitum</name>
    <dbReference type="NCBI Taxonomy" id="67368"/>
    <lineage>
        <taxon>Bacteria</taxon>
        <taxon>Bacillati</taxon>
        <taxon>Actinomycetota</taxon>
        <taxon>Actinomycetes</taxon>
        <taxon>Kitasatosporales</taxon>
        <taxon>Streptomycetaceae</taxon>
        <taxon>Streptomyces</taxon>
    </lineage>
</organism>
<feature type="compositionally biased region" description="Gly residues" evidence="1">
    <location>
        <begin position="38"/>
        <end position="53"/>
    </location>
</feature>
<name>A0A918T2Y9_9ACTN</name>
<protein>
    <submittedName>
        <fullName evidence="2">Uncharacterized protein</fullName>
    </submittedName>
</protein>
<keyword evidence="3" id="KW-1185">Reference proteome</keyword>
<evidence type="ECO:0000256" key="1">
    <source>
        <dbReference type="SAM" id="MobiDB-lite"/>
    </source>
</evidence>
<proteinExistence type="predicted"/>
<feature type="region of interest" description="Disordered" evidence="1">
    <location>
        <begin position="1"/>
        <end position="69"/>
    </location>
</feature>